<dbReference type="Pfam" id="PF03466">
    <property type="entry name" value="LysR_substrate"/>
    <property type="match status" value="1"/>
</dbReference>
<accession>A0A941EPM5</accession>
<dbReference type="GO" id="GO:0003700">
    <property type="term" value="F:DNA-binding transcription factor activity"/>
    <property type="evidence" value="ECO:0007669"/>
    <property type="project" value="InterPro"/>
</dbReference>
<dbReference type="PANTHER" id="PTHR30346:SF29">
    <property type="entry name" value="LYSR SUBSTRATE-BINDING"/>
    <property type="match status" value="1"/>
</dbReference>
<name>A0A941EPM5_9ACTN</name>
<dbReference type="SUPFAM" id="SSF53850">
    <property type="entry name" value="Periplasmic binding protein-like II"/>
    <property type="match status" value="1"/>
</dbReference>
<keyword evidence="2" id="KW-0805">Transcription regulation</keyword>
<keyword evidence="3" id="KW-0238">DNA-binding</keyword>
<dbReference type="Pfam" id="PF00126">
    <property type="entry name" value="HTH_1"/>
    <property type="match status" value="1"/>
</dbReference>
<dbReference type="SUPFAM" id="SSF46785">
    <property type="entry name" value="Winged helix' DNA-binding domain"/>
    <property type="match status" value="1"/>
</dbReference>
<keyword evidence="4" id="KW-0804">Transcription</keyword>
<proteinExistence type="inferred from homology"/>
<protein>
    <submittedName>
        <fullName evidence="6">LysR family transcriptional regulator</fullName>
    </submittedName>
</protein>
<feature type="domain" description="HTH lysR-type" evidence="5">
    <location>
        <begin position="2"/>
        <end position="59"/>
    </location>
</feature>
<evidence type="ECO:0000313" key="6">
    <source>
        <dbReference type="EMBL" id="MBR7834985.1"/>
    </source>
</evidence>
<dbReference type="Proteomes" id="UP000675781">
    <property type="component" value="Unassembled WGS sequence"/>
</dbReference>
<sequence>MLDVHRLRLLRELDRRGTLAAVARALSYSPSAISQQLTQLEAETGVTLLEPAGRGVRLTAQARVLVEHTDAILERLEQAEADLRASLTEVSGTLRVASFQSVLLALIPAALTVLAERYPRLRIEIEQQEAGAALAGLVAHDFDVVLGEEYPGLSPARVQGVHTQQLAHDELWLALPRTGKHAGVIADDGSSVRLAALDGLPWILDPQEGAPGQWQRNLLRSGGFEPDVRFESPDLLLAVHLVETGHAATILPGLLLTADRRPLMRLAHLPGRPHRRLTTSVRAGAARQPAVRAFRDALRTGLRHSAQEPPA</sequence>
<reference evidence="6" key="1">
    <citation type="submission" date="2021-04" db="EMBL/GenBank/DDBJ databases">
        <title>Genome based classification of Actinospica acidithermotolerans sp. nov., an actinobacterium isolated from an Indonesian hot spring.</title>
        <authorList>
            <person name="Kusuma A.B."/>
            <person name="Putra K.E."/>
            <person name="Nafisah S."/>
            <person name="Loh J."/>
            <person name="Nouioui I."/>
            <person name="Goodfellow M."/>
        </authorList>
    </citation>
    <scope>NUCLEOTIDE SEQUENCE</scope>
    <source>
        <strain evidence="6">CSCA 57</strain>
    </source>
</reference>
<evidence type="ECO:0000259" key="5">
    <source>
        <dbReference type="PROSITE" id="PS50931"/>
    </source>
</evidence>
<comment type="caution">
    <text evidence="6">The sequence shown here is derived from an EMBL/GenBank/DDBJ whole genome shotgun (WGS) entry which is preliminary data.</text>
</comment>
<organism evidence="6 7">
    <name type="scientific">Actinospica durhamensis</name>
    <dbReference type="NCBI Taxonomy" id="1508375"/>
    <lineage>
        <taxon>Bacteria</taxon>
        <taxon>Bacillati</taxon>
        <taxon>Actinomycetota</taxon>
        <taxon>Actinomycetes</taxon>
        <taxon>Catenulisporales</taxon>
        <taxon>Actinospicaceae</taxon>
        <taxon>Actinospica</taxon>
    </lineage>
</organism>
<dbReference type="GO" id="GO:0003677">
    <property type="term" value="F:DNA binding"/>
    <property type="evidence" value="ECO:0007669"/>
    <property type="project" value="UniProtKB-KW"/>
</dbReference>
<comment type="similarity">
    <text evidence="1">Belongs to the LysR transcriptional regulatory family.</text>
</comment>
<keyword evidence="7" id="KW-1185">Reference proteome</keyword>
<evidence type="ECO:0000256" key="4">
    <source>
        <dbReference type="ARBA" id="ARBA00023163"/>
    </source>
</evidence>
<evidence type="ECO:0000256" key="3">
    <source>
        <dbReference type="ARBA" id="ARBA00023125"/>
    </source>
</evidence>
<dbReference type="InterPro" id="IPR000847">
    <property type="entry name" value="LysR_HTH_N"/>
</dbReference>
<evidence type="ECO:0000256" key="1">
    <source>
        <dbReference type="ARBA" id="ARBA00009437"/>
    </source>
</evidence>
<gene>
    <name evidence="6" type="ORF">KDL01_17050</name>
</gene>
<dbReference type="InterPro" id="IPR005119">
    <property type="entry name" value="LysR_subst-bd"/>
</dbReference>
<dbReference type="RefSeq" id="WP_212529500.1">
    <property type="nucleotide sequence ID" value="NZ_JAGSOG010000078.1"/>
</dbReference>
<dbReference type="Gene3D" id="1.10.10.10">
    <property type="entry name" value="Winged helix-like DNA-binding domain superfamily/Winged helix DNA-binding domain"/>
    <property type="match status" value="1"/>
</dbReference>
<dbReference type="InterPro" id="IPR036390">
    <property type="entry name" value="WH_DNA-bd_sf"/>
</dbReference>
<evidence type="ECO:0000313" key="7">
    <source>
        <dbReference type="Proteomes" id="UP000675781"/>
    </source>
</evidence>
<dbReference type="GO" id="GO:0032993">
    <property type="term" value="C:protein-DNA complex"/>
    <property type="evidence" value="ECO:0007669"/>
    <property type="project" value="TreeGrafter"/>
</dbReference>
<dbReference type="Gene3D" id="3.40.190.290">
    <property type="match status" value="1"/>
</dbReference>
<evidence type="ECO:0000256" key="2">
    <source>
        <dbReference type="ARBA" id="ARBA00023015"/>
    </source>
</evidence>
<dbReference type="PANTHER" id="PTHR30346">
    <property type="entry name" value="TRANSCRIPTIONAL DUAL REGULATOR HCAR-RELATED"/>
    <property type="match status" value="1"/>
</dbReference>
<dbReference type="PROSITE" id="PS50931">
    <property type="entry name" value="HTH_LYSR"/>
    <property type="match status" value="1"/>
</dbReference>
<dbReference type="AlphaFoldDB" id="A0A941EPM5"/>
<dbReference type="InterPro" id="IPR036388">
    <property type="entry name" value="WH-like_DNA-bd_sf"/>
</dbReference>
<dbReference type="EMBL" id="JAGSOG010000078">
    <property type="protein sequence ID" value="MBR7834985.1"/>
    <property type="molecule type" value="Genomic_DNA"/>
</dbReference>